<name>A0A9N8YVC9_9GLOM</name>
<protein>
    <submittedName>
        <fullName evidence="2">6175_t:CDS:1</fullName>
    </submittedName>
</protein>
<feature type="region of interest" description="Disordered" evidence="1">
    <location>
        <begin position="65"/>
        <end position="92"/>
    </location>
</feature>
<reference evidence="2" key="1">
    <citation type="submission" date="2021-06" db="EMBL/GenBank/DDBJ databases">
        <authorList>
            <person name="Kallberg Y."/>
            <person name="Tangrot J."/>
            <person name="Rosling A."/>
        </authorList>
    </citation>
    <scope>NUCLEOTIDE SEQUENCE</scope>
    <source>
        <strain evidence="2">FL130A</strain>
    </source>
</reference>
<feature type="compositionally biased region" description="Polar residues" evidence="1">
    <location>
        <begin position="20"/>
        <end position="38"/>
    </location>
</feature>
<evidence type="ECO:0000313" key="2">
    <source>
        <dbReference type="EMBL" id="CAG8449143.1"/>
    </source>
</evidence>
<dbReference type="EMBL" id="CAJVPS010000079">
    <property type="protein sequence ID" value="CAG8449143.1"/>
    <property type="molecule type" value="Genomic_DNA"/>
</dbReference>
<evidence type="ECO:0000256" key="1">
    <source>
        <dbReference type="SAM" id="MobiDB-lite"/>
    </source>
</evidence>
<evidence type="ECO:0000313" key="3">
    <source>
        <dbReference type="Proteomes" id="UP000789508"/>
    </source>
</evidence>
<feature type="region of interest" description="Disordered" evidence="1">
    <location>
        <begin position="16"/>
        <end position="42"/>
    </location>
</feature>
<keyword evidence="3" id="KW-1185">Reference proteome</keyword>
<comment type="caution">
    <text evidence="2">The sequence shown here is derived from an EMBL/GenBank/DDBJ whole genome shotgun (WGS) entry which is preliminary data.</text>
</comment>
<gene>
    <name evidence="2" type="ORF">ALEPTO_LOCUS889</name>
</gene>
<organism evidence="2 3">
    <name type="scientific">Ambispora leptoticha</name>
    <dbReference type="NCBI Taxonomy" id="144679"/>
    <lineage>
        <taxon>Eukaryota</taxon>
        <taxon>Fungi</taxon>
        <taxon>Fungi incertae sedis</taxon>
        <taxon>Mucoromycota</taxon>
        <taxon>Glomeromycotina</taxon>
        <taxon>Glomeromycetes</taxon>
        <taxon>Archaeosporales</taxon>
        <taxon>Ambisporaceae</taxon>
        <taxon>Ambispora</taxon>
    </lineage>
</organism>
<accession>A0A9N8YVC9</accession>
<feature type="region of interest" description="Disordered" evidence="1">
    <location>
        <begin position="99"/>
        <end position="118"/>
    </location>
</feature>
<dbReference type="AlphaFoldDB" id="A0A9N8YVC9"/>
<feature type="region of interest" description="Disordered" evidence="1">
    <location>
        <begin position="178"/>
        <end position="219"/>
    </location>
</feature>
<sequence length="219" mass="24751">MLGVVATKPEIIINRENNQRESNSQQTLTNPIDNNTPRKINDDPIKIEEKKESASQQTCTNIVGLISSSSSSSPRTPVSHKTKSLSQADSKDERIAMELSDDVITPQPTNPITMQDPVPEMNEVQDEVNKDESTNSKPLETPRQKNDYQIIVEENDETVLRRTRSRVYTMSTTPILRKSKRLHEEDNVKTASEADSEPSGAITIPTRKHKIKKYRVKNQ</sequence>
<dbReference type="OrthoDB" id="10431900at2759"/>
<dbReference type="Proteomes" id="UP000789508">
    <property type="component" value="Unassembled WGS sequence"/>
</dbReference>
<proteinExistence type="predicted"/>
<feature type="compositionally biased region" description="Basic residues" evidence="1">
    <location>
        <begin position="206"/>
        <end position="219"/>
    </location>
</feature>